<dbReference type="InterPro" id="IPR009057">
    <property type="entry name" value="Homeodomain-like_sf"/>
</dbReference>
<name>A0A197JP92_9FUNG</name>
<dbReference type="EMBL" id="KV442070">
    <property type="protein sequence ID" value="OAQ26174.1"/>
    <property type="molecule type" value="Genomic_DNA"/>
</dbReference>
<protein>
    <recommendedName>
        <fullName evidence="1">Transposase Tc1-like domain-containing protein</fullName>
    </recommendedName>
</protein>
<organism evidence="2 3">
    <name type="scientific">Linnemannia elongata AG-77</name>
    <dbReference type="NCBI Taxonomy" id="1314771"/>
    <lineage>
        <taxon>Eukaryota</taxon>
        <taxon>Fungi</taxon>
        <taxon>Fungi incertae sedis</taxon>
        <taxon>Mucoromycota</taxon>
        <taxon>Mortierellomycotina</taxon>
        <taxon>Mortierellomycetes</taxon>
        <taxon>Mortierellales</taxon>
        <taxon>Mortierellaceae</taxon>
        <taxon>Linnemannia</taxon>
    </lineage>
</organism>
<dbReference type="Proteomes" id="UP000078512">
    <property type="component" value="Unassembled WGS sequence"/>
</dbReference>
<dbReference type="GO" id="GO:0003677">
    <property type="term" value="F:DNA binding"/>
    <property type="evidence" value="ECO:0007669"/>
    <property type="project" value="InterPro"/>
</dbReference>
<dbReference type="AlphaFoldDB" id="A0A197JP92"/>
<dbReference type="Pfam" id="PF13384">
    <property type="entry name" value="HTH_23"/>
    <property type="match status" value="1"/>
</dbReference>
<feature type="domain" description="Transposase Tc1-like" evidence="1">
    <location>
        <begin position="93"/>
        <end position="144"/>
    </location>
</feature>
<dbReference type="OrthoDB" id="2435238at2759"/>
<keyword evidence="3" id="KW-1185">Reference proteome</keyword>
<dbReference type="Pfam" id="PF01498">
    <property type="entry name" value="HTH_Tnp_Tc3_2"/>
    <property type="match status" value="1"/>
</dbReference>
<proteinExistence type="predicted"/>
<evidence type="ECO:0000259" key="1">
    <source>
        <dbReference type="Pfam" id="PF01498"/>
    </source>
</evidence>
<accession>A0A197JP92</accession>
<sequence length="144" mass="16633">MSQTETKNIKKGTRISSLKRATAIQLFIQGQSAREVADTLGIGITTAIRIRKDNEKSIPPPKMGRRNKIPLKTRVFLGRQMNTGHLTSLYDAQKFIQETDGVHVHVETVRRNLRRQNIRAYVQQKRPGLKREHVQERLAFARRH</sequence>
<dbReference type="GO" id="GO:0006313">
    <property type="term" value="P:DNA transposition"/>
    <property type="evidence" value="ECO:0007669"/>
    <property type="project" value="InterPro"/>
</dbReference>
<reference evidence="2 3" key="1">
    <citation type="submission" date="2016-05" db="EMBL/GenBank/DDBJ databases">
        <title>Genome sequencing reveals origins of a unique bacterial endosymbiosis in the earliest lineages of terrestrial Fungi.</title>
        <authorList>
            <consortium name="DOE Joint Genome Institute"/>
            <person name="Uehling J."/>
            <person name="Gryganskyi A."/>
            <person name="Hameed K."/>
            <person name="Tschaplinski T."/>
            <person name="Misztal P."/>
            <person name="Wu S."/>
            <person name="Desiro A."/>
            <person name="Vande Pol N."/>
            <person name="Du Z.-Y."/>
            <person name="Zienkiewicz A."/>
            <person name="Zienkiewicz K."/>
            <person name="Morin E."/>
            <person name="Tisserant E."/>
            <person name="Splivallo R."/>
            <person name="Hainaut M."/>
            <person name="Henrissat B."/>
            <person name="Ohm R."/>
            <person name="Kuo A."/>
            <person name="Yan J."/>
            <person name="Lipzen A."/>
            <person name="Nolan M."/>
            <person name="Labutti K."/>
            <person name="Barry K."/>
            <person name="Goldstein A."/>
            <person name="Labbe J."/>
            <person name="Schadt C."/>
            <person name="Tuskan G."/>
            <person name="Grigoriev I."/>
            <person name="Martin F."/>
            <person name="Vilgalys R."/>
            <person name="Bonito G."/>
        </authorList>
    </citation>
    <scope>NUCLEOTIDE SEQUENCE [LARGE SCALE GENOMIC DNA]</scope>
    <source>
        <strain evidence="2 3">AG-77</strain>
    </source>
</reference>
<evidence type="ECO:0000313" key="3">
    <source>
        <dbReference type="Proteomes" id="UP000078512"/>
    </source>
</evidence>
<dbReference type="SUPFAM" id="SSF46689">
    <property type="entry name" value="Homeodomain-like"/>
    <property type="match status" value="1"/>
</dbReference>
<feature type="non-terminal residue" evidence="2">
    <location>
        <position position="144"/>
    </location>
</feature>
<dbReference type="GO" id="GO:0015074">
    <property type="term" value="P:DNA integration"/>
    <property type="evidence" value="ECO:0007669"/>
    <property type="project" value="InterPro"/>
</dbReference>
<gene>
    <name evidence="2" type="ORF">K457DRAFT_1778441</name>
</gene>
<dbReference type="InterPro" id="IPR002492">
    <property type="entry name" value="Transposase_Tc1-like"/>
</dbReference>
<evidence type="ECO:0000313" key="2">
    <source>
        <dbReference type="EMBL" id="OAQ26174.1"/>
    </source>
</evidence>